<dbReference type="Proteomes" id="UP001523369">
    <property type="component" value="Unassembled WGS sequence"/>
</dbReference>
<proteinExistence type="predicted"/>
<evidence type="ECO:0000313" key="1">
    <source>
        <dbReference type="EMBL" id="MCO8273857.1"/>
    </source>
</evidence>
<organism evidence="1 2">
    <name type="scientific">Paractinoplanes aksuensis</name>
    <dbReference type="NCBI Taxonomy" id="2939490"/>
    <lineage>
        <taxon>Bacteria</taxon>
        <taxon>Bacillati</taxon>
        <taxon>Actinomycetota</taxon>
        <taxon>Actinomycetes</taxon>
        <taxon>Micromonosporales</taxon>
        <taxon>Micromonosporaceae</taxon>
        <taxon>Paractinoplanes</taxon>
    </lineage>
</organism>
<sequence length="199" mass="21607">MSHSGSLDDFKSTALANKWPTILVEDVVSGADESWLDYFLGSGRNQNKEYQLRLRRGALIVTLVLSNIDEETQKDPQGTLVALADRVLQRVGDLGRTDTGVTPMLRLEVGGKGKAQQILYSVPDHKFATLKNVKLPWKIDLPLADRGDSLRNFMLSGQTPIARNGYPSAVSCRVVADGTVLEQAQNIGFASCGGHLPAS</sequence>
<keyword evidence="2" id="KW-1185">Reference proteome</keyword>
<gene>
    <name evidence="1" type="ORF">M1L60_24985</name>
</gene>
<dbReference type="RefSeq" id="WP_253239934.1">
    <property type="nucleotide sequence ID" value="NZ_JAMYJR010000027.1"/>
</dbReference>
<protein>
    <submittedName>
        <fullName evidence="1">Uncharacterized protein</fullName>
    </submittedName>
</protein>
<comment type="caution">
    <text evidence="1">The sequence shown here is derived from an EMBL/GenBank/DDBJ whole genome shotgun (WGS) entry which is preliminary data.</text>
</comment>
<name>A0ABT1DSP2_9ACTN</name>
<evidence type="ECO:0000313" key="2">
    <source>
        <dbReference type="Proteomes" id="UP001523369"/>
    </source>
</evidence>
<dbReference type="EMBL" id="JAMYJR010000027">
    <property type="protein sequence ID" value="MCO8273857.1"/>
    <property type="molecule type" value="Genomic_DNA"/>
</dbReference>
<dbReference type="Gene3D" id="2.60.40.2880">
    <property type="entry name" value="MmpS1-5, C-terminal soluble domain"/>
    <property type="match status" value="1"/>
</dbReference>
<accession>A0ABT1DSP2</accession>
<dbReference type="InterPro" id="IPR038468">
    <property type="entry name" value="MmpS_C"/>
</dbReference>
<reference evidence="1 2" key="1">
    <citation type="submission" date="2022-06" db="EMBL/GenBank/DDBJ databases">
        <title>New Species of the Genus Actinoplanes, ActinopZanes ferrugineus.</title>
        <authorList>
            <person name="Ding P."/>
        </authorList>
    </citation>
    <scope>NUCLEOTIDE SEQUENCE [LARGE SCALE GENOMIC DNA]</scope>
    <source>
        <strain evidence="1 2">TRM88003</strain>
    </source>
</reference>